<reference evidence="1" key="1">
    <citation type="submission" date="2022-02" db="EMBL/GenBank/DDBJ databases">
        <title>Plant Genome Project.</title>
        <authorList>
            <person name="Zhang R.-G."/>
        </authorList>
    </citation>
    <scope>NUCLEOTIDE SEQUENCE</scope>
    <source>
        <strain evidence="1">AT1</strain>
    </source>
</reference>
<accession>A0ACC0N5B2</accession>
<evidence type="ECO:0000313" key="1">
    <source>
        <dbReference type="EMBL" id="KAI8548074.1"/>
    </source>
</evidence>
<dbReference type="EMBL" id="CM046394">
    <property type="protein sequence ID" value="KAI8548074.1"/>
    <property type="molecule type" value="Genomic_DNA"/>
</dbReference>
<keyword evidence="2" id="KW-1185">Reference proteome</keyword>
<comment type="caution">
    <text evidence="1">The sequence shown here is derived from an EMBL/GenBank/DDBJ whole genome shotgun (WGS) entry which is preliminary data.</text>
</comment>
<organism evidence="1 2">
    <name type="scientific">Rhododendron molle</name>
    <name type="common">Chinese azalea</name>
    <name type="synonym">Azalea mollis</name>
    <dbReference type="NCBI Taxonomy" id="49168"/>
    <lineage>
        <taxon>Eukaryota</taxon>
        <taxon>Viridiplantae</taxon>
        <taxon>Streptophyta</taxon>
        <taxon>Embryophyta</taxon>
        <taxon>Tracheophyta</taxon>
        <taxon>Spermatophyta</taxon>
        <taxon>Magnoliopsida</taxon>
        <taxon>eudicotyledons</taxon>
        <taxon>Gunneridae</taxon>
        <taxon>Pentapetalae</taxon>
        <taxon>asterids</taxon>
        <taxon>Ericales</taxon>
        <taxon>Ericaceae</taxon>
        <taxon>Ericoideae</taxon>
        <taxon>Rhodoreae</taxon>
        <taxon>Rhododendron</taxon>
    </lineage>
</organism>
<name>A0ACC0N5B2_RHOML</name>
<sequence length="113" mass="13144">MNAMKDKSTYHIRVIMKGVCARIGVVGNVINSFVKIPDDAEKRLQKVLAACDRKMDDMRKVLAANCMKIAELQQKVASRDWKICKLWLDLLSREKQIHELRKEIAVREEKFRS</sequence>
<evidence type="ECO:0000313" key="2">
    <source>
        <dbReference type="Proteomes" id="UP001062846"/>
    </source>
</evidence>
<dbReference type="Proteomes" id="UP001062846">
    <property type="component" value="Chromosome 7"/>
</dbReference>
<gene>
    <name evidence="1" type="ORF">RHMOL_Rhmol07G0244300</name>
</gene>
<protein>
    <submittedName>
        <fullName evidence="1">Uncharacterized protein</fullName>
    </submittedName>
</protein>
<proteinExistence type="predicted"/>